<dbReference type="Pfam" id="PF23055">
    <property type="entry name" value="DUF7041"/>
    <property type="match status" value="1"/>
</dbReference>
<feature type="region of interest" description="Disordered" evidence="1">
    <location>
        <begin position="1"/>
        <end position="21"/>
    </location>
</feature>
<dbReference type="EMBL" id="MRZV01000532">
    <property type="protein sequence ID" value="PIK48263.1"/>
    <property type="molecule type" value="Genomic_DNA"/>
</dbReference>
<dbReference type="OrthoDB" id="10048650at2759"/>
<comment type="caution">
    <text evidence="3">The sequence shown here is derived from an EMBL/GenBank/DDBJ whole genome shotgun (WGS) entry which is preliminary data.</text>
</comment>
<evidence type="ECO:0000313" key="3">
    <source>
        <dbReference type="EMBL" id="PIK48263.1"/>
    </source>
</evidence>
<keyword evidence="4" id="KW-1185">Reference proteome</keyword>
<sequence>MATPDETATTMSKPEPPQESSITAVNLRLPPFYPNDPALWFGQVESLFVTRRITSQDTKFAFVISSLQPEVAQEIRDILLTPPSKNRYDFLKSELIKRTSQSEQKRLRQLLTTEDLGDRKPSQLLRRMYQLLGDQQLESSILKQLFLQRLPTNVSSFSLLPPSKLTSTVWPRWPTKF</sequence>
<proteinExistence type="predicted"/>
<evidence type="ECO:0000256" key="1">
    <source>
        <dbReference type="SAM" id="MobiDB-lite"/>
    </source>
</evidence>
<dbReference type="InterPro" id="IPR055469">
    <property type="entry name" value="DUF7041"/>
</dbReference>
<gene>
    <name evidence="3" type="ORF">BSL78_14866</name>
</gene>
<name>A0A2G8KJT2_STIJA</name>
<feature type="domain" description="DUF7041" evidence="2">
    <location>
        <begin position="29"/>
        <end position="112"/>
    </location>
</feature>
<evidence type="ECO:0000259" key="2">
    <source>
        <dbReference type="Pfam" id="PF23055"/>
    </source>
</evidence>
<dbReference type="AlphaFoldDB" id="A0A2G8KJT2"/>
<organism evidence="3 4">
    <name type="scientific">Stichopus japonicus</name>
    <name type="common">Sea cucumber</name>
    <dbReference type="NCBI Taxonomy" id="307972"/>
    <lineage>
        <taxon>Eukaryota</taxon>
        <taxon>Metazoa</taxon>
        <taxon>Echinodermata</taxon>
        <taxon>Eleutherozoa</taxon>
        <taxon>Echinozoa</taxon>
        <taxon>Holothuroidea</taxon>
        <taxon>Aspidochirotacea</taxon>
        <taxon>Aspidochirotida</taxon>
        <taxon>Stichopodidae</taxon>
        <taxon>Apostichopus</taxon>
    </lineage>
</organism>
<accession>A0A2G8KJT2</accession>
<protein>
    <recommendedName>
        <fullName evidence="2">DUF7041 domain-containing protein</fullName>
    </recommendedName>
</protein>
<evidence type="ECO:0000313" key="4">
    <source>
        <dbReference type="Proteomes" id="UP000230750"/>
    </source>
</evidence>
<dbReference type="Proteomes" id="UP000230750">
    <property type="component" value="Unassembled WGS sequence"/>
</dbReference>
<dbReference type="PANTHER" id="PTHR33327:SF3">
    <property type="entry name" value="RNA-DIRECTED DNA POLYMERASE"/>
    <property type="match status" value="1"/>
</dbReference>
<dbReference type="PANTHER" id="PTHR33327">
    <property type="entry name" value="ENDONUCLEASE"/>
    <property type="match status" value="1"/>
</dbReference>
<reference evidence="3 4" key="1">
    <citation type="journal article" date="2017" name="PLoS Biol.">
        <title>The sea cucumber genome provides insights into morphological evolution and visceral regeneration.</title>
        <authorList>
            <person name="Zhang X."/>
            <person name="Sun L."/>
            <person name="Yuan J."/>
            <person name="Sun Y."/>
            <person name="Gao Y."/>
            <person name="Zhang L."/>
            <person name="Li S."/>
            <person name="Dai H."/>
            <person name="Hamel J.F."/>
            <person name="Liu C."/>
            <person name="Yu Y."/>
            <person name="Liu S."/>
            <person name="Lin W."/>
            <person name="Guo K."/>
            <person name="Jin S."/>
            <person name="Xu P."/>
            <person name="Storey K.B."/>
            <person name="Huan P."/>
            <person name="Zhang T."/>
            <person name="Zhou Y."/>
            <person name="Zhang J."/>
            <person name="Lin C."/>
            <person name="Li X."/>
            <person name="Xing L."/>
            <person name="Huo D."/>
            <person name="Sun M."/>
            <person name="Wang L."/>
            <person name="Mercier A."/>
            <person name="Li F."/>
            <person name="Yang H."/>
            <person name="Xiang J."/>
        </authorList>
    </citation>
    <scope>NUCLEOTIDE SEQUENCE [LARGE SCALE GENOMIC DNA]</scope>
    <source>
        <strain evidence="3">Shaxun</strain>
        <tissue evidence="3">Muscle</tissue>
    </source>
</reference>